<dbReference type="Pfam" id="PF00528">
    <property type="entry name" value="BPD_transp_1"/>
    <property type="match status" value="1"/>
</dbReference>
<keyword evidence="3" id="KW-1003">Cell membrane</keyword>
<dbReference type="InterPro" id="IPR000515">
    <property type="entry name" value="MetI-like"/>
</dbReference>
<evidence type="ECO:0000256" key="6">
    <source>
        <dbReference type="ARBA" id="ARBA00023136"/>
    </source>
</evidence>
<organism evidence="9 10">
    <name type="scientific">Herbinix hemicellulosilytica</name>
    <dbReference type="NCBI Taxonomy" id="1564487"/>
    <lineage>
        <taxon>Bacteria</taxon>
        <taxon>Bacillati</taxon>
        <taxon>Bacillota</taxon>
        <taxon>Clostridia</taxon>
        <taxon>Lachnospirales</taxon>
        <taxon>Lachnospiraceae</taxon>
        <taxon>Herbinix</taxon>
    </lineage>
</organism>
<proteinExistence type="inferred from homology"/>
<dbReference type="InterPro" id="IPR050366">
    <property type="entry name" value="BP-dependent_transpt_permease"/>
</dbReference>
<feature type="transmembrane region" description="Helical" evidence="7">
    <location>
        <begin position="12"/>
        <end position="36"/>
    </location>
</feature>
<feature type="transmembrane region" description="Helical" evidence="7">
    <location>
        <begin position="243"/>
        <end position="264"/>
    </location>
</feature>
<feature type="transmembrane region" description="Helical" evidence="7">
    <location>
        <begin position="80"/>
        <end position="106"/>
    </location>
</feature>
<dbReference type="Proteomes" id="UP000236497">
    <property type="component" value="Unassembled WGS sequence"/>
</dbReference>
<dbReference type="PANTHER" id="PTHR43386">
    <property type="entry name" value="OLIGOPEPTIDE TRANSPORT SYSTEM PERMEASE PROTEIN APPC"/>
    <property type="match status" value="1"/>
</dbReference>
<reference evidence="9 10" key="1">
    <citation type="submission" date="2015-06" db="EMBL/GenBank/DDBJ databases">
        <authorList>
            <person name="Wibberg Daniel"/>
        </authorList>
    </citation>
    <scope>NUCLEOTIDE SEQUENCE [LARGE SCALE GENOMIC DNA]</scope>
    <source>
        <strain evidence="9 10">T3/55T</strain>
    </source>
</reference>
<comment type="similarity">
    <text evidence="7">Belongs to the binding-protein-dependent transport system permease family.</text>
</comment>
<dbReference type="PANTHER" id="PTHR43386:SF1">
    <property type="entry name" value="D,D-DIPEPTIDE TRANSPORT SYSTEM PERMEASE PROTEIN DDPC-RELATED"/>
    <property type="match status" value="1"/>
</dbReference>
<evidence type="ECO:0000256" key="4">
    <source>
        <dbReference type="ARBA" id="ARBA00022692"/>
    </source>
</evidence>
<evidence type="ECO:0000313" key="9">
    <source>
        <dbReference type="EMBL" id="CRZ34004.1"/>
    </source>
</evidence>
<evidence type="ECO:0000256" key="5">
    <source>
        <dbReference type="ARBA" id="ARBA00022989"/>
    </source>
</evidence>
<evidence type="ECO:0000256" key="7">
    <source>
        <dbReference type="RuleBase" id="RU363032"/>
    </source>
</evidence>
<evidence type="ECO:0000256" key="1">
    <source>
        <dbReference type="ARBA" id="ARBA00004651"/>
    </source>
</evidence>
<keyword evidence="10" id="KW-1185">Reference proteome</keyword>
<dbReference type="GO" id="GO:0055085">
    <property type="term" value="P:transmembrane transport"/>
    <property type="evidence" value="ECO:0007669"/>
    <property type="project" value="InterPro"/>
</dbReference>
<evidence type="ECO:0000313" key="10">
    <source>
        <dbReference type="Proteomes" id="UP000236497"/>
    </source>
</evidence>
<dbReference type="GO" id="GO:0005886">
    <property type="term" value="C:plasma membrane"/>
    <property type="evidence" value="ECO:0007669"/>
    <property type="project" value="UniProtKB-SubCell"/>
</dbReference>
<dbReference type="EMBL" id="CVTD020000010">
    <property type="protein sequence ID" value="CRZ34004.1"/>
    <property type="molecule type" value="Genomic_DNA"/>
</dbReference>
<dbReference type="CDD" id="cd06261">
    <property type="entry name" value="TM_PBP2"/>
    <property type="match status" value="1"/>
</dbReference>
<gene>
    <name evidence="9" type="ORF">HHT355_0801</name>
</gene>
<keyword evidence="6 7" id="KW-0472">Membrane</keyword>
<feature type="transmembrane region" description="Helical" evidence="7">
    <location>
        <begin position="118"/>
        <end position="136"/>
    </location>
</feature>
<keyword evidence="4 7" id="KW-0812">Transmembrane</keyword>
<name>A0A0H5SF15_HERHM</name>
<keyword evidence="5 7" id="KW-1133">Transmembrane helix</keyword>
<dbReference type="Gene3D" id="1.10.3720.10">
    <property type="entry name" value="MetI-like"/>
    <property type="match status" value="1"/>
</dbReference>
<dbReference type="PROSITE" id="PS50928">
    <property type="entry name" value="ABC_TM1"/>
    <property type="match status" value="1"/>
</dbReference>
<keyword evidence="2 7" id="KW-0813">Transport</keyword>
<evidence type="ECO:0000256" key="3">
    <source>
        <dbReference type="ARBA" id="ARBA00022475"/>
    </source>
</evidence>
<evidence type="ECO:0000259" key="8">
    <source>
        <dbReference type="PROSITE" id="PS50928"/>
    </source>
</evidence>
<feature type="domain" description="ABC transmembrane type-1" evidence="8">
    <location>
        <begin position="76"/>
        <end position="265"/>
    </location>
</feature>
<sequence>MKKMVKIKGKTYHLNYILGLVITSLVLLIVIIGFFYTPYDPNTMNAALKNSPPSLMHPLGTDNFGRDILSRVMVGAGTTYVIAVSIVLIGAFFGTVVGALTGYFGGWLDEVIMRFNDVLTAIPSILLALVFVSIFGTGTYNIIFALGILFVPSYARVIRSEFIVLRERDFVNNAKLMGAGSLRIMFIHILPNTRNVLIPALLIGFNNAVLAEAGLSYLGLGVQPPQASLGRMLSEAQSYLLDSPWYALAPGLMIILTVLGFSLISGGMGND</sequence>
<dbReference type="SUPFAM" id="SSF161098">
    <property type="entry name" value="MetI-like"/>
    <property type="match status" value="1"/>
</dbReference>
<evidence type="ECO:0000256" key="2">
    <source>
        <dbReference type="ARBA" id="ARBA00022448"/>
    </source>
</evidence>
<comment type="subcellular location">
    <subcellularLocation>
        <location evidence="1 7">Cell membrane</location>
        <topology evidence="1 7">Multi-pass membrane protein</topology>
    </subcellularLocation>
</comment>
<protein>
    <recommendedName>
        <fullName evidence="8">ABC transmembrane type-1 domain-containing protein</fullName>
    </recommendedName>
</protein>
<dbReference type="InterPro" id="IPR035906">
    <property type="entry name" value="MetI-like_sf"/>
</dbReference>
<dbReference type="AlphaFoldDB" id="A0A0H5SF15"/>
<accession>A0A0H5SF15</accession>